<dbReference type="PANTHER" id="PTHR30231">
    <property type="entry name" value="DNA POLYMERASE III SUBUNIT EPSILON"/>
    <property type="match status" value="1"/>
</dbReference>
<feature type="transmembrane region" description="Helical" evidence="3">
    <location>
        <begin position="6"/>
        <end position="28"/>
    </location>
</feature>
<comment type="caution">
    <text evidence="5">The sequence shown here is derived from an EMBL/GenBank/DDBJ whole genome shotgun (WGS) entry which is preliminary data.</text>
</comment>
<dbReference type="NCBIfam" id="TIGR00573">
    <property type="entry name" value="dnaq"/>
    <property type="match status" value="1"/>
</dbReference>
<gene>
    <name evidence="5" type="ORF">H0S81_05095</name>
</gene>
<comment type="function">
    <text evidence="1">DNA polymerase III is a complex, multichain enzyme responsible for most of the replicative synthesis in bacteria. The epsilon subunit contain the editing function and is a proofreading 3'-5' exonuclease.</text>
</comment>
<dbReference type="CDD" id="cd06127">
    <property type="entry name" value="DEDDh"/>
    <property type="match status" value="1"/>
</dbReference>
<dbReference type="GO" id="GO:0045004">
    <property type="term" value="P:DNA replication proofreading"/>
    <property type="evidence" value="ECO:0007669"/>
    <property type="project" value="TreeGrafter"/>
</dbReference>
<evidence type="ECO:0000259" key="4">
    <source>
        <dbReference type="PROSITE" id="PS50885"/>
    </source>
</evidence>
<dbReference type="GO" id="GO:0003677">
    <property type="term" value="F:DNA binding"/>
    <property type="evidence" value="ECO:0007669"/>
    <property type="project" value="InterPro"/>
</dbReference>
<evidence type="ECO:0000256" key="2">
    <source>
        <dbReference type="ARBA" id="ARBA00026073"/>
    </source>
</evidence>
<dbReference type="InterPro" id="IPR035965">
    <property type="entry name" value="PAS-like_dom_sf"/>
</dbReference>
<dbReference type="InterPro" id="IPR000014">
    <property type="entry name" value="PAS"/>
</dbReference>
<dbReference type="InterPro" id="IPR036397">
    <property type="entry name" value="RNaseH_sf"/>
</dbReference>
<keyword evidence="3" id="KW-0812">Transmembrane</keyword>
<evidence type="ECO:0000256" key="3">
    <source>
        <dbReference type="SAM" id="Phobius"/>
    </source>
</evidence>
<dbReference type="Gene3D" id="3.30.450.20">
    <property type="entry name" value="PAS domain"/>
    <property type="match status" value="1"/>
</dbReference>
<evidence type="ECO:0000313" key="6">
    <source>
        <dbReference type="Proteomes" id="UP000706172"/>
    </source>
</evidence>
<dbReference type="Proteomes" id="UP000706172">
    <property type="component" value="Unassembled WGS sequence"/>
</dbReference>
<dbReference type="GO" id="GO:0007165">
    <property type="term" value="P:signal transduction"/>
    <property type="evidence" value="ECO:0007669"/>
    <property type="project" value="InterPro"/>
</dbReference>
<feature type="domain" description="HAMP" evidence="4">
    <location>
        <begin position="69"/>
        <end position="121"/>
    </location>
</feature>
<sequence length="673" mass="75866">SHRFWIFAVTAAGIILMIFAGMALYIWFHLTPGQAETALLIIRKNLPALLTGGLLLSLVFWALSDLVYTNYIKPVRQISGNLALIYASNPSLRIPVKGNQDIQALARTINTFADTFEKLNQDIKTQMVEARKETDQERNLLAAIMGELPQGVIICNQNGRILLYNSLAKDIFTCTMVREKTEQFMGLGRSIFHLVDKDLISHAMEEINEQLALNENSAGSFFITPIGDHSLISVEAIPVLDKTNQITGFILAILDITRDVEKFRSMQRDLSDFHEYLEKQSTAEQKFLTLSDTIQNTYLSRLPLSRLNLAPFLFKIQKLTGRTHNIRINVHNLQRDERIMADTYSFTKAIVFLFRTLSDWTYAVEFDLSVTDASGRIQFDITWDGVPVDKPGLDSIIKTTINALPGFKSILTLNNARLNVPESGETHFSHIILSVKKSTERPATSHRTPVLAGSRPEFYDFNLFRATDRNQRLVDTRLTDLSYTVFDTETTGLNPEGGDEIISIGAVRIVNSRLLSDEVFEELVNPGRDIPVASYRIHGIHHEMVAEKDPIETVLPRFRQFVADTVLVGHNIAFDMKLLKLKEKTTHIRFTNPVLDTLLLSAVLHPVHEQHDMENIARRLGISMIGRHTALGDALTTAQIFLKLIPILNSNGILTLGDAIHASKNSYYARLKY</sequence>
<evidence type="ECO:0000313" key="5">
    <source>
        <dbReference type="EMBL" id="MBG0779284.1"/>
    </source>
</evidence>
<dbReference type="EMBL" id="JACCQK010000266">
    <property type="protein sequence ID" value="MBG0779284.1"/>
    <property type="molecule type" value="Genomic_DNA"/>
</dbReference>
<dbReference type="PROSITE" id="PS50885">
    <property type="entry name" value="HAMP"/>
    <property type="match status" value="1"/>
</dbReference>
<proteinExistence type="predicted"/>
<dbReference type="InterPro" id="IPR012337">
    <property type="entry name" value="RNaseH-like_sf"/>
</dbReference>
<reference evidence="5" key="1">
    <citation type="submission" date="2020-07" db="EMBL/GenBank/DDBJ databases">
        <title>Severe corrosion of carbon steel in oil field produced water can be linked to methanogenic archaea containing a special type of NiFe hydrogenase.</title>
        <authorList>
            <person name="Lahme S."/>
            <person name="Mand J."/>
            <person name="Longwell J."/>
            <person name="Smith R."/>
            <person name="Enning D."/>
        </authorList>
    </citation>
    <scope>NUCLEOTIDE SEQUENCE</scope>
    <source>
        <strain evidence="5">MIC098Bin6</strain>
    </source>
</reference>
<organism evidence="5 6">
    <name type="scientific">Desulfotignum balticum</name>
    <dbReference type="NCBI Taxonomy" id="115781"/>
    <lineage>
        <taxon>Bacteria</taxon>
        <taxon>Pseudomonadati</taxon>
        <taxon>Thermodesulfobacteriota</taxon>
        <taxon>Desulfobacteria</taxon>
        <taxon>Desulfobacterales</taxon>
        <taxon>Desulfobacteraceae</taxon>
        <taxon>Desulfotignum</taxon>
    </lineage>
</organism>
<name>A0A931GBB4_9BACT</name>
<dbReference type="Gene3D" id="3.30.420.10">
    <property type="entry name" value="Ribonuclease H-like superfamily/Ribonuclease H"/>
    <property type="match status" value="1"/>
</dbReference>
<dbReference type="GO" id="GO:0016020">
    <property type="term" value="C:membrane"/>
    <property type="evidence" value="ECO:0007669"/>
    <property type="project" value="InterPro"/>
</dbReference>
<dbReference type="GO" id="GO:0003887">
    <property type="term" value="F:DNA-directed DNA polymerase activity"/>
    <property type="evidence" value="ECO:0007669"/>
    <property type="project" value="InterPro"/>
</dbReference>
<dbReference type="PANTHER" id="PTHR30231:SF41">
    <property type="entry name" value="DNA POLYMERASE III SUBUNIT EPSILON"/>
    <property type="match status" value="1"/>
</dbReference>
<protein>
    <recommendedName>
        <fullName evidence="4">HAMP domain-containing protein</fullName>
    </recommendedName>
</protein>
<accession>A0A931GBB4</accession>
<dbReference type="SUPFAM" id="SSF55785">
    <property type="entry name" value="PYP-like sensor domain (PAS domain)"/>
    <property type="match status" value="1"/>
</dbReference>
<dbReference type="SUPFAM" id="SSF53098">
    <property type="entry name" value="Ribonuclease H-like"/>
    <property type="match status" value="1"/>
</dbReference>
<dbReference type="InterPro" id="IPR006054">
    <property type="entry name" value="DnaQ"/>
</dbReference>
<feature type="transmembrane region" description="Helical" evidence="3">
    <location>
        <begin position="48"/>
        <end position="68"/>
    </location>
</feature>
<dbReference type="AlphaFoldDB" id="A0A931GBB4"/>
<dbReference type="SMART" id="SM00479">
    <property type="entry name" value="EXOIII"/>
    <property type="match status" value="1"/>
</dbReference>
<dbReference type="CDD" id="cd06225">
    <property type="entry name" value="HAMP"/>
    <property type="match status" value="1"/>
</dbReference>
<dbReference type="InterPro" id="IPR003660">
    <property type="entry name" value="HAMP_dom"/>
</dbReference>
<dbReference type="CDD" id="cd00130">
    <property type="entry name" value="PAS"/>
    <property type="match status" value="1"/>
</dbReference>
<evidence type="ECO:0000256" key="1">
    <source>
        <dbReference type="ARBA" id="ARBA00025483"/>
    </source>
</evidence>
<dbReference type="InterPro" id="IPR013520">
    <property type="entry name" value="Ribonucl_H"/>
</dbReference>
<comment type="subunit">
    <text evidence="2">DNA polymerase III contains a core (composed of alpha, epsilon and theta chains) that associates with a tau subunit. This core dimerizes to form the POLIII' complex. PolIII' associates with the gamma complex (composed of gamma, delta, delta', psi and chi chains) and with the beta chain to form the complete DNA polymerase III complex.</text>
</comment>
<keyword evidence="3" id="KW-0472">Membrane</keyword>
<feature type="non-terminal residue" evidence="5">
    <location>
        <position position="1"/>
    </location>
</feature>
<dbReference type="FunFam" id="3.30.420.10:FF:000045">
    <property type="entry name" value="3'-5' exonuclease DinG"/>
    <property type="match status" value="1"/>
</dbReference>
<dbReference type="GO" id="GO:0005829">
    <property type="term" value="C:cytosol"/>
    <property type="evidence" value="ECO:0007669"/>
    <property type="project" value="TreeGrafter"/>
</dbReference>
<dbReference type="GO" id="GO:0008408">
    <property type="term" value="F:3'-5' exonuclease activity"/>
    <property type="evidence" value="ECO:0007669"/>
    <property type="project" value="TreeGrafter"/>
</dbReference>
<keyword evidence="3" id="KW-1133">Transmembrane helix</keyword>
<dbReference type="Pfam" id="PF00929">
    <property type="entry name" value="RNase_T"/>
    <property type="match status" value="1"/>
</dbReference>